<evidence type="ECO:0000313" key="1">
    <source>
        <dbReference type="EMBL" id="QHT78775.1"/>
    </source>
</evidence>
<name>A0A6C0HF42_9ZZZZ</name>
<reference evidence="1" key="1">
    <citation type="journal article" date="2020" name="Nature">
        <title>Giant virus diversity and host interactions through global metagenomics.</title>
        <authorList>
            <person name="Schulz F."/>
            <person name="Roux S."/>
            <person name="Paez-Espino D."/>
            <person name="Jungbluth S."/>
            <person name="Walsh D.A."/>
            <person name="Denef V.J."/>
            <person name="McMahon K.D."/>
            <person name="Konstantinidis K.T."/>
            <person name="Eloe-Fadrosh E.A."/>
            <person name="Kyrpides N.C."/>
            <person name="Woyke T."/>
        </authorList>
    </citation>
    <scope>NUCLEOTIDE SEQUENCE</scope>
    <source>
        <strain evidence="1">GVMAG-M-3300023179-92</strain>
    </source>
</reference>
<sequence length="122" mass="14424">MSSYFISGNGYSKPEHGVITTWENINAQVKIDENRSFDIIGSGFSSFKNKKYYFLFNTVKNIHNDYHLIKTLYEIKDNKLEYLNSLEYNIAKYNLNELNFYLKCGTIKGNINFNKNDKFYKL</sequence>
<dbReference type="AlphaFoldDB" id="A0A6C0HF42"/>
<proteinExistence type="predicted"/>
<organism evidence="1">
    <name type="scientific">viral metagenome</name>
    <dbReference type="NCBI Taxonomy" id="1070528"/>
    <lineage>
        <taxon>unclassified sequences</taxon>
        <taxon>metagenomes</taxon>
        <taxon>organismal metagenomes</taxon>
    </lineage>
</organism>
<dbReference type="EMBL" id="MN739937">
    <property type="protein sequence ID" value="QHT78775.1"/>
    <property type="molecule type" value="Genomic_DNA"/>
</dbReference>
<accession>A0A6C0HF42</accession>
<protein>
    <submittedName>
        <fullName evidence="1">Uncharacterized protein</fullName>
    </submittedName>
</protein>